<dbReference type="Pfam" id="PF08962">
    <property type="entry name" value="Rv2632c-like"/>
    <property type="match status" value="1"/>
</dbReference>
<dbReference type="InterPro" id="IPR015035">
    <property type="entry name" value="DUF1918"/>
</dbReference>
<protein>
    <submittedName>
        <fullName evidence="2">DUF1876 family protein</fullName>
    </submittedName>
</protein>
<dbReference type="AlphaFoldDB" id="A0A927IZ30"/>
<dbReference type="Pfam" id="PF08940">
    <property type="entry name" value="DUF1918"/>
    <property type="match status" value="1"/>
</dbReference>
<comment type="caution">
    <text evidence="2">The sequence shown here is derived from an EMBL/GenBank/DDBJ whole genome shotgun (WGS) entry which is preliminary data.</text>
</comment>
<dbReference type="Proteomes" id="UP000610846">
    <property type="component" value="Unassembled WGS sequence"/>
</dbReference>
<feature type="domain" description="DUF1918" evidence="1">
    <location>
        <begin position="1"/>
        <end position="58"/>
    </location>
</feature>
<evidence type="ECO:0000259" key="1">
    <source>
        <dbReference type="Pfam" id="PF08940"/>
    </source>
</evidence>
<dbReference type="Gene3D" id="2.30.30.440">
    <property type="entry name" value="Domain of unknown function DUF1918"/>
    <property type="match status" value="1"/>
</dbReference>
<evidence type="ECO:0000313" key="3">
    <source>
        <dbReference type="Proteomes" id="UP000610846"/>
    </source>
</evidence>
<name>A0A927IZ30_9MICO</name>
<dbReference type="Gene3D" id="3.30.160.240">
    <property type="entry name" value="Rv1738"/>
    <property type="match status" value="1"/>
</dbReference>
<dbReference type="SUPFAM" id="SSF50118">
    <property type="entry name" value="Cell growth inhibitor/plasmid maintenance toxic component"/>
    <property type="match status" value="1"/>
</dbReference>
<dbReference type="InterPro" id="IPR038070">
    <property type="entry name" value="Rv2632c-like_sf"/>
</dbReference>
<reference evidence="2" key="2">
    <citation type="submission" date="2020-09" db="EMBL/GenBank/DDBJ databases">
        <authorList>
            <person name="Yu Y."/>
        </authorList>
    </citation>
    <scope>NUCLEOTIDE SEQUENCE</scope>
    <source>
        <strain evidence="2">KCTC 49039</strain>
    </source>
</reference>
<organism evidence="2 3">
    <name type="scientific">Cellulosimicrobium arenosum</name>
    <dbReference type="NCBI Taxonomy" id="2708133"/>
    <lineage>
        <taxon>Bacteria</taxon>
        <taxon>Bacillati</taxon>
        <taxon>Actinomycetota</taxon>
        <taxon>Actinomycetes</taxon>
        <taxon>Micrococcales</taxon>
        <taxon>Promicromonosporaceae</taxon>
        <taxon>Cellulosimicrobium</taxon>
    </lineage>
</organism>
<evidence type="ECO:0000313" key="2">
    <source>
        <dbReference type="EMBL" id="MBD8078205.1"/>
    </source>
</evidence>
<proteinExistence type="predicted"/>
<reference evidence="2" key="1">
    <citation type="journal article" date="2018" name="Curr. Microbiol.">
        <title>Cellulosimicrobium arenosum sp. nov., Isolated from Marine Sediment Sand.</title>
        <authorList>
            <person name="Oh M."/>
            <person name="Kim J.H."/>
            <person name="Yoon J.H."/>
            <person name="Schumann P."/>
            <person name="Kim W."/>
        </authorList>
    </citation>
    <scope>NUCLEOTIDE SEQUENCE</scope>
    <source>
        <strain evidence="2">KCTC 49039</strain>
    </source>
</reference>
<dbReference type="InterPro" id="IPR015057">
    <property type="entry name" value="Rv2632c-like"/>
</dbReference>
<gene>
    <name evidence="2" type="ORF">IF651_03910</name>
</gene>
<dbReference type="SUPFAM" id="SSF143212">
    <property type="entry name" value="Rv2632c-like"/>
    <property type="match status" value="1"/>
</dbReference>
<dbReference type="EMBL" id="JACYHB010000002">
    <property type="protein sequence ID" value="MBD8078205.1"/>
    <property type="molecule type" value="Genomic_DNA"/>
</dbReference>
<sequence>MRAAVGDRIVTVSGVVGGAVRDGVVVELRHDDGSPPYLVEWSDTGERTLAYPGADSYVEAAPGLPPVPGEDTTKVWRVQVSVVESAGRTTAEAVLVADTSEHVHAVGRARLAPQDADVPLIGDEIAVGRALRRLADHLLDDAETDIAASTGASVHVRL</sequence>
<accession>A0A927IZ30</accession>
<dbReference type="RefSeq" id="WP_191827767.1">
    <property type="nucleotide sequence ID" value="NZ_JACYHB010000002.1"/>
</dbReference>
<keyword evidence="3" id="KW-1185">Reference proteome</keyword>